<keyword evidence="5" id="KW-0472">Membrane</keyword>
<keyword evidence="5" id="KW-0812">Transmembrane</keyword>
<dbReference type="SUPFAM" id="SSF52743">
    <property type="entry name" value="Subtilisin-like"/>
    <property type="match status" value="1"/>
</dbReference>
<reference evidence="7" key="1">
    <citation type="journal article" date="2014" name="Front. Microbiol.">
        <title>High frequency of phylogenetically diverse reductive dehalogenase-homologous genes in deep subseafloor sedimentary metagenomes.</title>
        <authorList>
            <person name="Kawai M."/>
            <person name="Futagami T."/>
            <person name="Toyoda A."/>
            <person name="Takaki Y."/>
            <person name="Nishi S."/>
            <person name="Hori S."/>
            <person name="Arai W."/>
            <person name="Tsubouchi T."/>
            <person name="Morono Y."/>
            <person name="Uchiyama I."/>
            <person name="Ito T."/>
            <person name="Fujiyama A."/>
            <person name="Inagaki F."/>
            <person name="Takami H."/>
        </authorList>
    </citation>
    <scope>NUCLEOTIDE SEQUENCE</scope>
    <source>
        <strain evidence="7">Expedition CK06-06</strain>
    </source>
</reference>
<organism evidence="7">
    <name type="scientific">marine sediment metagenome</name>
    <dbReference type="NCBI Taxonomy" id="412755"/>
    <lineage>
        <taxon>unclassified sequences</taxon>
        <taxon>metagenomes</taxon>
        <taxon>ecological metagenomes</taxon>
    </lineage>
</organism>
<dbReference type="GO" id="GO:0004252">
    <property type="term" value="F:serine-type endopeptidase activity"/>
    <property type="evidence" value="ECO:0007669"/>
    <property type="project" value="InterPro"/>
</dbReference>
<evidence type="ECO:0000313" key="7">
    <source>
        <dbReference type="EMBL" id="GAJ09548.1"/>
    </source>
</evidence>
<gene>
    <name evidence="7" type="ORF">S12H4_47312</name>
</gene>
<dbReference type="InterPro" id="IPR050131">
    <property type="entry name" value="Peptidase_S8_subtilisin-like"/>
</dbReference>
<dbReference type="EMBL" id="BARW01029445">
    <property type="protein sequence ID" value="GAJ09548.1"/>
    <property type="molecule type" value="Genomic_DNA"/>
</dbReference>
<evidence type="ECO:0000256" key="2">
    <source>
        <dbReference type="ARBA" id="ARBA00022670"/>
    </source>
</evidence>
<dbReference type="AlphaFoldDB" id="X1TW47"/>
<keyword evidence="3" id="KW-0378">Hydrolase</keyword>
<dbReference type="InterPro" id="IPR000209">
    <property type="entry name" value="Peptidase_S8/S53_dom"/>
</dbReference>
<feature type="transmembrane region" description="Helical" evidence="5">
    <location>
        <begin position="181"/>
        <end position="202"/>
    </location>
</feature>
<name>X1TW47_9ZZZZ</name>
<dbReference type="PROSITE" id="PS00138">
    <property type="entry name" value="SUBTILASE_SER"/>
    <property type="match status" value="1"/>
</dbReference>
<dbReference type="GO" id="GO:0006508">
    <property type="term" value="P:proteolysis"/>
    <property type="evidence" value="ECO:0007669"/>
    <property type="project" value="UniProtKB-KW"/>
</dbReference>
<evidence type="ECO:0000256" key="3">
    <source>
        <dbReference type="ARBA" id="ARBA00022801"/>
    </source>
</evidence>
<dbReference type="Gene3D" id="3.40.50.200">
    <property type="entry name" value="Peptidase S8/S53 domain"/>
    <property type="match status" value="1"/>
</dbReference>
<proteinExistence type="inferred from homology"/>
<evidence type="ECO:0000256" key="1">
    <source>
        <dbReference type="ARBA" id="ARBA00011073"/>
    </source>
</evidence>
<keyword evidence="2" id="KW-0645">Protease</keyword>
<keyword evidence="5" id="KW-1133">Transmembrane helix</keyword>
<dbReference type="PROSITE" id="PS51892">
    <property type="entry name" value="SUBTILASE"/>
    <property type="match status" value="1"/>
</dbReference>
<dbReference type="InterPro" id="IPR023828">
    <property type="entry name" value="Peptidase_S8_Ser-AS"/>
</dbReference>
<feature type="non-terminal residue" evidence="7">
    <location>
        <position position="1"/>
    </location>
</feature>
<keyword evidence="4" id="KW-0720">Serine protease</keyword>
<dbReference type="Pfam" id="PF00082">
    <property type="entry name" value="Peptidase_S8"/>
    <property type="match status" value="1"/>
</dbReference>
<dbReference type="PANTHER" id="PTHR43806:SF11">
    <property type="entry name" value="CEREVISIN-RELATED"/>
    <property type="match status" value="1"/>
</dbReference>
<comment type="caution">
    <text evidence="7">The sequence shown here is derived from an EMBL/GenBank/DDBJ whole genome shotgun (WGS) entry which is preliminary data.</text>
</comment>
<dbReference type="PANTHER" id="PTHR43806">
    <property type="entry name" value="PEPTIDASE S8"/>
    <property type="match status" value="1"/>
</dbReference>
<comment type="similarity">
    <text evidence="1">Belongs to the peptidase S8 family.</text>
</comment>
<accession>X1TW47</accession>
<evidence type="ECO:0000256" key="4">
    <source>
        <dbReference type="ARBA" id="ARBA00022825"/>
    </source>
</evidence>
<protein>
    <recommendedName>
        <fullName evidence="6">Peptidase S8/S53 domain-containing protein</fullName>
    </recommendedName>
</protein>
<evidence type="ECO:0000256" key="5">
    <source>
        <dbReference type="SAM" id="Phobius"/>
    </source>
</evidence>
<sequence>GDPDAPIRVACRALPEHRLVAFAAAGNEGPQPGSVMSPACEDLPAVIAVGCMTFSPFLIAEYSARGPTKAGLIKPDIVFFGHRLLTASPKSDTAFEIKSGTSFACPACAGVFNLGAELLSRTVGEEIWYGEEAIELCQQYLMRYVGKPEGAPIEKDNVYGFGLPLGTEILKAVLPMIDISAITPILGIGMLGMVMTGMAGAMK</sequence>
<feature type="domain" description="Peptidase S8/S53" evidence="6">
    <location>
        <begin position="19"/>
        <end position="116"/>
    </location>
</feature>
<evidence type="ECO:0000259" key="6">
    <source>
        <dbReference type="Pfam" id="PF00082"/>
    </source>
</evidence>
<dbReference type="InterPro" id="IPR036852">
    <property type="entry name" value="Peptidase_S8/S53_dom_sf"/>
</dbReference>